<comment type="caution">
    <text evidence="2">The sequence shown here is derived from an EMBL/GenBank/DDBJ whole genome shotgun (WGS) entry which is preliminary data.</text>
</comment>
<dbReference type="EMBL" id="JABWDY010044692">
    <property type="protein sequence ID" value="KAF5174959.1"/>
    <property type="molecule type" value="Genomic_DNA"/>
</dbReference>
<dbReference type="AlphaFoldDB" id="A0A7J6UQX8"/>
<organism evidence="2 3">
    <name type="scientific">Thalictrum thalictroides</name>
    <name type="common">Rue-anemone</name>
    <name type="synonym">Anemone thalictroides</name>
    <dbReference type="NCBI Taxonomy" id="46969"/>
    <lineage>
        <taxon>Eukaryota</taxon>
        <taxon>Viridiplantae</taxon>
        <taxon>Streptophyta</taxon>
        <taxon>Embryophyta</taxon>
        <taxon>Tracheophyta</taxon>
        <taxon>Spermatophyta</taxon>
        <taxon>Magnoliopsida</taxon>
        <taxon>Ranunculales</taxon>
        <taxon>Ranunculaceae</taxon>
        <taxon>Thalictroideae</taxon>
        <taxon>Thalictrum</taxon>
    </lineage>
</organism>
<gene>
    <name evidence="2" type="ORF">FRX31_035454</name>
</gene>
<evidence type="ECO:0000256" key="1">
    <source>
        <dbReference type="SAM" id="MobiDB-lite"/>
    </source>
</evidence>
<evidence type="ECO:0000313" key="2">
    <source>
        <dbReference type="EMBL" id="KAF5174959.1"/>
    </source>
</evidence>
<accession>A0A7J6UQX8</accession>
<name>A0A7J6UQX8_THATH</name>
<dbReference type="Proteomes" id="UP000554482">
    <property type="component" value="Unassembled WGS sequence"/>
</dbReference>
<feature type="compositionally biased region" description="Gly residues" evidence="1">
    <location>
        <begin position="129"/>
        <end position="138"/>
    </location>
</feature>
<reference evidence="2 3" key="1">
    <citation type="submission" date="2020-06" db="EMBL/GenBank/DDBJ databases">
        <title>Transcriptomic and genomic resources for Thalictrum thalictroides and T. hernandezii: Facilitating candidate gene discovery in an emerging model plant lineage.</title>
        <authorList>
            <person name="Arias T."/>
            <person name="Riano-Pachon D.M."/>
            <person name="Di Stilio V.S."/>
        </authorList>
    </citation>
    <scope>NUCLEOTIDE SEQUENCE [LARGE SCALE GENOMIC DNA]</scope>
    <source>
        <strain evidence="3">cv. WT478/WT964</strain>
        <tissue evidence="2">Leaves</tissue>
    </source>
</reference>
<keyword evidence="3" id="KW-1185">Reference proteome</keyword>
<feature type="region of interest" description="Disordered" evidence="1">
    <location>
        <begin position="112"/>
        <end position="156"/>
    </location>
</feature>
<proteinExistence type="predicted"/>
<evidence type="ECO:0000313" key="3">
    <source>
        <dbReference type="Proteomes" id="UP000554482"/>
    </source>
</evidence>
<sequence>MLEVRQMPTVKLVDKYTIMLTKQFYDRKICSMDLHGDTLVPRVLNIIERLDKKYFKYNVQDVIRGAMCACCSCGEGKDRRMSVVEKSVLPSPRKKAPVMKYKRNEMLGIGDDNVGATTSSTGRGRGRRGGTSYGGHGSGRGRGKVRMRGGNSNWVS</sequence>
<protein>
    <submittedName>
        <fullName evidence="2">Uncharacterized protein</fullName>
    </submittedName>
</protein>